<dbReference type="PROSITE" id="PS51819">
    <property type="entry name" value="VOC"/>
    <property type="match status" value="1"/>
</dbReference>
<dbReference type="CDD" id="cd06587">
    <property type="entry name" value="VOC"/>
    <property type="match status" value="1"/>
</dbReference>
<dbReference type="Proteomes" id="UP000282323">
    <property type="component" value="Unassembled WGS sequence"/>
</dbReference>
<name>A0A3N6MF69_NATCH</name>
<feature type="domain" description="VOC" evidence="2">
    <location>
        <begin position="2"/>
        <end position="122"/>
    </location>
</feature>
<sequence length="124" mass="13368">MDVVHTAICVSDLEDARAFFVDALGLEEKWSFTAGDTENVFVGGEHGEIQLRYDPDRPDPEPDGTTIDHLAVTVDDVDAETERMVDETGCAVVDGPVTVDAAGSRVSFIEGPDGYVVELVEPLE</sequence>
<dbReference type="SUPFAM" id="SSF54593">
    <property type="entry name" value="Glyoxalase/Bleomycin resistance protein/Dihydroxybiphenyl dioxygenase"/>
    <property type="match status" value="1"/>
</dbReference>
<proteinExistence type="predicted"/>
<evidence type="ECO:0000259" key="2">
    <source>
        <dbReference type="PROSITE" id="PS51819"/>
    </source>
</evidence>
<dbReference type="Pfam" id="PF00903">
    <property type="entry name" value="Glyoxalase"/>
    <property type="match status" value="1"/>
</dbReference>
<evidence type="ECO:0000313" key="3">
    <source>
        <dbReference type="EMBL" id="RQG92536.1"/>
    </source>
</evidence>
<protein>
    <submittedName>
        <fullName evidence="3">VOC family protein</fullName>
    </submittedName>
</protein>
<dbReference type="AlphaFoldDB" id="A0A3N6MF69"/>
<evidence type="ECO:0000256" key="1">
    <source>
        <dbReference type="ARBA" id="ARBA00022723"/>
    </source>
</evidence>
<comment type="caution">
    <text evidence="3">The sequence shown here is derived from an EMBL/GenBank/DDBJ whole genome shotgun (WGS) entry which is preliminary data.</text>
</comment>
<dbReference type="InterPro" id="IPR029068">
    <property type="entry name" value="Glyas_Bleomycin-R_OHBP_Dase"/>
</dbReference>
<dbReference type="EMBL" id="REGA01000015">
    <property type="protein sequence ID" value="RQG92536.1"/>
    <property type="molecule type" value="Genomic_DNA"/>
</dbReference>
<dbReference type="GO" id="GO:0046491">
    <property type="term" value="P:L-methylmalonyl-CoA metabolic process"/>
    <property type="evidence" value="ECO:0007669"/>
    <property type="project" value="TreeGrafter"/>
</dbReference>
<dbReference type="GO" id="GO:0046872">
    <property type="term" value="F:metal ion binding"/>
    <property type="evidence" value="ECO:0007669"/>
    <property type="project" value="UniProtKB-KW"/>
</dbReference>
<dbReference type="OrthoDB" id="358887at2157"/>
<reference evidence="3 4" key="1">
    <citation type="submission" date="2018-10" db="EMBL/GenBank/DDBJ databases">
        <title>Natrarchaeobius chitinivorans gen. nov., sp. nov., and Natrarchaeobius haloalkaliphilus sp. nov., alkaliphilic, chitin-utilizing haloarchaea from hypersaline alkaline lakes.</title>
        <authorList>
            <person name="Sorokin D.Y."/>
            <person name="Elcheninov A.G."/>
            <person name="Kostrikina N.A."/>
            <person name="Bale N.J."/>
            <person name="Sinninghe Damste J.S."/>
            <person name="Khijniak T.V."/>
            <person name="Kublanov I.V."/>
            <person name="Toshchakov S.V."/>
        </authorList>
    </citation>
    <scope>NUCLEOTIDE SEQUENCE [LARGE SCALE GENOMIC DNA]</scope>
    <source>
        <strain evidence="3 4">AArcht4T</strain>
    </source>
</reference>
<dbReference type="PANTHER" id="PTHR43048:SF3">
    <property type="entry name" value="METHYLMALONYL-COA EPIMERASE, MITOCHONDRIAL"/>
    <property type="match status" value="1"/>
</dbReference>
<gene>
    <name evidence="3" type="ORF">EA473_16090</name>
</gene>
<keyword evidence="4" id="KW-1185">Reference proteome</keyword>
<accession>A0A3N6MF69</accession>
<dbReference type="InterPro" id="IPR004360">
    <property type="entry name" value="Glyas_Fos-R_dOase_dom"/>
</dbReference>
<dbReference type="PANTHER" id="PTHR43048">
    <property type="entry name" value="METHYLMALONYL-COA EPIMERASE"/>
    <property type="match status" value="1"/>
</dbReference>
<dbReference type="Gene3D" id="3.10.180.10">
    <property type="entry name" value="2,3-Dihydroxybiphenyl 1,2-Dioxygenase, domain 1"/>
    <property type="match status" value="1"/>
</dbReference>
<evidence type="ECO:0000313" key="4">
    <source>
        <dbReference type="Proteomes" id="UP000282323"/>
    </source>
</evidence>
<dbReference type="RefSeq" id="WP_124196623.1">
    <property type="nucleotide sequence ID" value="NZ_REGA01000015.1"/>
</dbReference>
<dbReference type="GO" id="GO:0004493">
    <property type="term" value="F:methylmalonyl-CoA epimerase activity"/>
    <property type="evidence" value="ECO:0007669"/>
    <property type="project" value="TreeGrafter"/>
</dbReference>
<dbReference type="InterPro" id="IPR051785">
    <property type="entry name" value="MMCE/EMCE_epimerase"/>
</dbReference>
<organism evidence="3 4">
    <name type="scientific">Natrarchaeobius chitinivorans</name>
    <dbReference type="NCBI Taxonomy" id="1679083"/>
    <lineage>
        <taxon>Archaea</taxon>
        <taxon>Methanobacteriati</taxon>
        <taxon>Methanobacteriota</taxon>
        <taxon>Stenosarchaea group</taxon>
        <taxon>Halobacteria</taxon>
        <taxon>Halobacteriales</taxon>
        <taxon>Natrialbaceae</taxon>
        <taxon>Natrarchaeobius</taxon>
    </lineage>
</organism>
<dbReference type="InterPro" id="IPR037523">
    <property type="entry name" value="VOC_core"/>
</dbReference>
<keyword evidence="1" id="KW-0479">Metal-binding</keyword>